<organism evidence="7 8">
    <name type="scientific">Pseudozyma flocculosa PF-1</name>
    <dbReference type="NCBI Taxonomy" id="1277687"/>
    <lineage>
        <taxon>Eukaryota</taxon>
        <taxon>Fungi</taxon>
        <taxon>Dikarya</taxon>
        <taxon>Basidiomycota</taxon>
        <taxon>Ustilaginomycotina</taxon>
        <taxon>Ustilaginomycetes</taxon>
        <taxon>Ustilaginales</taxon>
        <taxon>Ustilaginaceae</taxon>
        <taxon>Pseudozyma</taxon>
    </lineage>
</organism>
<dbReference type="Proteomes" id="UP000053664">
    <property type="component" value="Unassembled WGS sequence"/>
</dbReference>
<proteinExistence type="predicted"/>
<evidence type="ECO:0000256" key="5">
    <source>
        <dbReference type="SAM" id="MobiDB-lite"/>
    </source>
</evidence>
<dbReference type="GeneID" id="19319713"/>
<dbReference type="GO" id="GO:0006888">
    <property type="term" value="P:endoplasmic reticulum to Golgi vesicle-mediated transport"/>
    <property type="evidence" value="ECO:0007669"/>
    <property type="project" value="TreeGrafter"/>
</dbReference>
<dbReference type="GO" id="GO:0005794">
    <property type="term" value="C:Golgi apparatus"/>
    <property type="evidence" value="ECO:0007669"/>
    <property type="project" value="UniProtKB-SubCell"/>
</dbReference>
<dbReference type="GO" id="GO:0007030">
    <property type="term" value="P:Golgi organization"/>
    <property type="evidence" value="ECO:0007669"/>
    <property type="project" value="TreeGrafter"/>
</dbReference>
<feature type="region of interest" description="Disordered" evidence="5">
    <location>
        <begin position="452"/>
        <end position="510"/>
    </location>
</feature>
<dbReference type="AlphaFoldDB" id="A0A061H4V2"/>
<keyword evidence="3 4" id="KW-0175">Coiled coil</keyword>
<evidence type="ECO:0000256" key="3">
    <source>
        <dbReference type="ARBA" id="ARBA00023054"/>
    </source>
</evidence>
<accession>A0A061H4V2</accession>
<feature type="region of interest" description="Disordered" evidence="5">
    <location>
        <begin position="395"/>
        <end position="431"/>
    </location>
</feature>
<feature type="compositionally biased region" description="Gly residues" evidence="5">
    <location>
        <begin position="452"/>
        <end position="461"/>
    </location>
</feature>
<reference evidence="7 8" key="1">
    <citation type="journal article" date="2013" name="Plant Cell">
        <title>The transition from a phytopathogenic smut ancestor to an anamorphic biocontrol agent deciphered by comparative whole-genome analysis.</title>
        <authorList>
            <person name="Lefebvre F."/>
            <person name="Joly D.L."/>
            <person name="Labbe C."/>
            <person name="Teichmann B."/>
            <person name="Linning R."/>
            <person name="Belzile F."/>
            <person name="Bakkeren G."/>
            <person name="Belanger R.R."/>
        </authorList>
    </citation>
    <scope>NUCLEOTIDE SEQUENCE [LARGE SCALE GENOMIC DNA]</scope>
    <source>
        <strain evidence="7 8">PF-1</strain>
    </source>
</reference>
<feature type="region of interest" description="Disordered" evidence="5">
    <location>
        <begin position="1"/>
        <end position="69"/>
    </location>
</feature>
<dbReference type="OrthoDB" id="425925at2759"/>
<dbReference type="GO" id="GO:0031267">
    <property type="term" value="F:small GTPase binding"/>
    <property type="evidence" value="ECO:0007669"/>
    <property type="project" value="TreeGrafter"/>
</dbReference>
<dbReference type="InterPro" id="IPR019459">
    <property type="entry name" value="GRAB"/>
</dbReference>
<evidence type="ECO:0000256" key="2">
    <source>
        <dbReference type="ARBA" id="ARBA00023034"/>
    </source>
</evidence>
<feature type="compositionally biased region" description="Gly residues" evidence="5">
    <location>
        <begin position="398"/>
        <end position="412"/>
    </location>
</feature>
<dbReference type="PROSITE" id="PS50913">
    <property type="entry name" value="GRIP"/>
    <property type="match status" value="1"/>
</dbReference>
<comment type="subcellular location">
    <subcellularLocation>
        <location evidence="1">Golgi apparatus</location>
    </subcellularLocation>
</comment>
<feature type="region of interest" description="Disordered" evidence="5">
    <location>
        <begin position="216"/>
        <end position="247"/>
    </location>
</feature>
<feature type="compositionally biased region" description="Polar residues" evidence="5">
    <location>
        <begin position="1"/>
        <end position="15"/>
    </location>
</feature>
<keyword evidence="2" id="KW-0333">Golgi apparatus</keyword>
<feature type="compositionally biased region" description="Polar residues" evidence="5">
    <location>
        <begin position="470"/>
        <end position="501"/>
    </location>
</feature>
<dbReference type="Gene3D" id="1.10.287.1490">
    <property type="match status" value="1"/>
</dbReference>
<dbReference type="PANTHER" id="PTHR18921:SF2">
    <property type="entry name" value="THYROID RECEPTOR-INTERACTING PROTEIN 11"/>
    <property type="match status" value="1"/>
</dbReference>
<feature type="domain" description="GRIP" evidence="6">
    <location>
        <begin position="346"/>
        <end position="397"/>
    </location>
</feature>
<feature type="coiled-coil region" evidence="4">
    <location>
        <begin position="75"/>
        <end position="141"/>
    </location>
</feature>
<evidence type="ECO:0000313" key="7">
    <source>
        <dbReference type="EMBL" id="EPQ26990.1"/>
    </source>
</evidence>
<feature type="compositionally biased region" description="Low complexity" evidence="5">
    <location>
        <begin position="33"/>
        <end position="52"/>
    </location>
</feature>
<dbReference type="EMBL" id="KE361642">
    <property type="protein sequence ID" value="EPQ26990.1"/>
    <property type="molecule type" value="Genomic_DNA"/>
</dbReference>
<protein>
    <recommendedName>
        <fullName evidence="6">GRIP domain-containing protein</fullName>
    </recommendedName>
</protein>
<dbReference type="RefSeq" id="XP_007881350.1">
    <property type="nucleotide sequence ID" value="XM_007883159.1"/>
</dbReference>
<dbReference type="eggNOG" id="ENOG502RYXN">
    <property type="taxonomic scope" value="Eukaryota"/>
</dbReference>
<dbReference type="PANTHER" id="PTHR18921">
    <property type="entry name" value="MYOSIN HEAVY CHAIN - RELATED"/>
    <property type="match status" value="1"/>
</dbReference>
<sequence>MSTAASENGPSSPRASTELHVNGTATSGENGRISISSSSSLPPPSQASSQPPDEAVAAERTPISAMSDADVRAELERVREERDGFESQYRGLLAKLTQMRSTLGDRLRQDAEELDRREHQIDELTSRTAELEATVSTLKEELVSSHAETERITAESDSLRATIAASSATSASTSQDVTSRLERERELQEMLERLKMDCEGWETACLEERARREELEATAREAQSDKERAEQRAEAMRQKAEREEQSARELQAVLEEFQSAQESELRRALGDQQEAYETLTLSLSQHKARADQAESQLAQYEAAAKQSQSLSAEVREKNLLIGKLRHEAVILNEHLTEALRRLRNDGAETNVDRKLVTNLLLQFLTTPRTDGKRFEMLNLIASVLGWSDTERETAGLQKIGGGGSSRGGGWGIGVQSPSKADGKGKGHARSAVAGDESFSNLFVEFLLSEAEAGGGTGGTGSGPPTPARKSISSPSAATTPDGSSRRPSIPSLTQSLSSTSIRADDVPNPR</sequence>
<evidence type="ECO:0000256" key="1">
    <source>
        <dbReference type="ARBA" id="ARBA00004555"/>
    </source>
</evidence>
<dbReference type="Pfam" id="PF10375">
    <property type="entry name" value="GRAB"/>
    <property type="match status" value="1"/>
</dbReference>
<gene>
    <name evidence="7" type="ORF">PFL1_05626</name>
</gene>
<evidence type="ECO:0000313" key="8">
    <source>
        <dbReference type="Proteomes" id="UP000053664"/>
    </source>
</evidence>
<dbReference type="HOGENOM" id="CLU_020680_2_0_1"/>
<dbReference type="InterPro" id="IPR000237">
    <property type="entry name" value="GRIP_dom"/>
</dbReference>
<dbReference type="KEGG" id="pfp:PFL1_05626"/>
<name>A0A061H4V2_9BASI</name>
<evidence type="ECO:0000259" key="6">
    <source>
        <dbReference type="PROSITE" id="PS50913"/>
    </source>
</evidence>
<evidence type="ECO:0000256" key="4">
    <source>
        <dbReference type="SAM" id="Coils"/>
    </source>
</evidence>